<sequence>MEEEQEYRHSCKFCKKKFSCGRALGGHMRSHMAVAASSETEEKPTLSLQKTLSPQKKKTANSSSECMALDHPGYGLRENPKKTWRISDSDEFLCGDTRFCKNCGKGFHSWKALFGHMRCHREKWSESIENNSWSLVPLERENQQVLDSQSDNEGAPKKRRSRRTRYSSSSSYAPLSTLNASSCASETEHEQEAIAMCLMMLSRDVGSARDGVLDFSEVNSLSRSARSGLENKNIRGIRPGIESITDQKLVNGGLGSDHASKKAEFDGSESKKPEFSSTDSGFVKEEWKKKTEFNGFNNRFLKIEAEKQKSDESETLFVKGDTELGADSSTRTRNGVSRLIEKDSREKNRYGELNGELGKHSRERRRHSRIDTELGVGSSKRNRHGRSGIELGKNSSERNGCHQFETELGKASSERNRDDQFVDDLVQESSERNMYNRQEDSSSVKVHQTHKKGKYECTTCNKSFHSYQALGGHRASHKKVKGCFARIDGSDNSTETEVSPDQRPSMPDEKLKPYRLVNLMEGEGSGETNCGPSKSKIHECPICFRVFTSGQALGGHKRSHMASEASKAAIIQQQMPVVSELLDLNLPAPMEEDTNSNTNVHVGSKSWWTNGNNKIEEPREAQILTDQSNVVSAKHAKFHSLSRPPRPCLQV</sequence>
<dbReference type="eggNOG" id="KOG1721">
    <property type="taxonomic scope" value="Eukaryota"/>
</dbReference>
<dbReference type="PROSITE" id="PS50157">
    <property type="entry name" value="ZINC_FINGER_C2H2_2"/>
    <property type="match status" value="4"/>
</dbReference>
<feature type="domain" description="C2H2-type" evidence="3">
    <location>
        <begin position="455"/>
        <end position="482"/>
    </location>
</feature>
<feature type="domain" description="C2H2-type" evidence="3">
    <location>
        <begin position="538"/>
        <end position="565"/>
    </location>
</feature>
<keyword evidence="1" id="KW-0863">Zinc-finger</keyword>
<dbReference type="Gene3D" id="3.30.160.60">
    <property type="entry name" value="Classic Zinc Finger"/>
    <property type="match status" value="2"/>
</dbReference>
<feature type="region of interest" description="Disordered" evidence="2">
    <location>
        <begin position="350"/>
        <end position="400"/>
    </location>
</feature>
<protein>
    <recommendedName>
        <fullName evidence="3">C2H2-type domain-containing protein</fullName>
    </recommendedName>
</protein>
<feature type="domain" description="C2H2-type" evidence="3">
    <location>
        <begin position="98"/>
        <end position="125"/>
    </location>
</feature>
<dbReference type="PANTHER" id="PTHR46869:SF6">
    <property type="entry name" value="C2H2-TYPE DOMAIN-CONTAINING PROTEIN"/>
    <property type="match status" value="1"/>
</dbReference>
<dbReference type="PROSITE" id="PS00028">
    <property type="entry name" value="ZINC_FINGER_C2H2_1"/>
    <property type="match status" value="4"/>
</dbReference>
<dbReference type="HOGENOM" id="CLU_029000_2_1_1"/>
<dbReference type="InterPro" id="IPR036236">
    <property type="entry name" value="Znf_C2H2_sf"/>
</dbReference>
<dbReference type="Proteomes" id="UP000017836">
    <property type="component" value="Unassembled WGS sequence"/>
</dbReference>
<dbReference type="AlphaFoldDB" id="W1NWC2"/>
<proteinExistence type="predicted"/>
<feature type="region of interest" description="Disordered" evidence="2">
    <location>
        <begin position="248"/>
        <end position="280"/>
    </location>
</feature>
<name>W1NWC2_AMBTC</name>
<evidence type="ECO:0000259" key="3">
    <source>
        <dbReference type="PROSITE" id="PS50157"/>
    </source>
</evidence>
<dbReference type="SMART" id="SM00355">
    <property type="entry name" value="ZnF_C2H2"/>
    <property type="match status" value="4"/>
</dbReference>
<feature type="compositionally biased region" description="Polar residues" evidence="2">
    <location>
        <begin position="46"/>
        <end position="65"/>
    </location>
</feature>
<feature type="region of interest" description="Disordered" evidence="2">
    <location>
        <begin position="36"/>
        <end position="72"/>
    </location>
</feature>
<accession>W1NWC2</accession>
<reference evidence="5" key="1">
    <citation type="journal article" date="2013" name="Science">
        <title>The Amborella genome and the evolution of flowering plants.</title>
        <authorList>
            <consortium name="Amborella Genome Project"/>
        </authorList>
    </citation>
    <scope>NUCLEOTIDE SEQUENCE [LARGE SCALE GENOMIC DNA]</scope>
</reference>
<keyword evidence="5" id="KW-1185">Reference proteome</keyword>
<dbReference type="OMA" id="MANCLMM"/>
<dbReference type="SUPFAM" id="SSF57667">
    <property type="entry name" value="beta-beta-alpha zinc fingers"/>
    <property type="match status" value="2"/>
</dbReference>
<evidence type="ECO:0000256" key="1">
    <source>
        <dbReference type="PROSITE-ProRule" id="PRU00042"/>
    </source>
</evidence>
<dbReference type="InterPro" id="IPR013087">
    <property type="entry name" value="Znf_C2H2_type"/>
</dbReference>
<keyword evidence="1" id="KW-0479">Metal-binding</keyword>
<feature type="compositionally biased region" description="Low complexity" evidence="2">
    <location>
        <begin position="166"/>
        <end position="178"/>
    </location>
</feature>
<feature type="domain" description="C2H2-type" evidence="3">
    <location>
        <begin position="9"/>
        <end position="31"/>
    </location>
</feature>
<evidence type="ECO:0000256" key="2">
    <source>
        <dbReference type="SAM" id="MobiDB-lite"/>
    </source>
</evidence>
<keyword evidence="1" id="KW-0862">Zinc</keyword>
<dbReference type="EMBL" id="KI394965">
    <property type="protein sequence ID" value="ERM99922.1"/>
    <property type="molecule type" value="Genomic_DNA"/>
</dbReference>
<evidence type="ECO:0000313" key="5">
    <source>
        <dbReference type="Proteomes" id="UP000017836"/>
    </source>
</evidence>
<feature type="region of interest" description="Disordered" evidence="2">
    <location>
        <begin position="324"/>
        <end position="343"/>
    </location>
</feature>
<dbReference type="Gramene" id="ERM99922">
    <property type="protein sequence ID" value="ERM99922"/>
    <property type="gene ID" value="AMTR_s00110p00085760"/>
</dbReference>
<dbReference type="OrthoDB" id="9451254at2759"/>
<dbReference type="Pfam" id="PF13912">
    <property type="entry name" value="zf-C2H2_6"/>
    <property type="match status" value="4"/>
</dbReference>
<feature type="region of interest" description="Disordered" evidence="2">
    <location>
        <begin position="142"/>
        <end position="184"/>
    </location>
</feature>
<feature type="compositionally biased region" description="Polar residues" evidence="2">
    <location>
        <begin position="143"/>
        <end position="152"/>
    </location>
</feature>
<dbReference type="PANTHER" id="PTHR46869">
    <property type="entry name" value="C2H2-LIKE ZINC FINGER PROTEIN"/>
    <property type="match status" value="1"/>
</dbReference>
<evidence type="ECO:0000313" key="4">
    <source>
        <dbReference type="EMBL" id="ERM99922.1"/>
    </source>
</evidence>
<organism evidence="4 5">
    <name type="scientific">Amborella trichopoda</name>
    <dbReference type="NCBI Taxonomy" id="13333"/>
    <lineage>
        <taxon>Eukaryota</taxon>
        <taxon>Viridiplantae</taxon>
        <taxon>Streptophyta</taxon>
        <taxon>Embryophyta</taxon>
        <taxon>Tracheophyta</taxon>
        <taxon>Spermatophyta</taxon>
        <taxon>Magnoliopsida</taxon>
        <taxon>Amborellales</taxon>
        <taxon>Amborellaceae</taxon>
        <taxon>Amborella</taxon>
    </lineage>
</organism>
<feature type="compositionally biased region" description="Basic and acidic residues" evidence="2">
    <location>
        <begin position="258"/>
        <end position="274"/>
    </location>
</feature>
<dbReference type="STRING" id="13333.W1NWC2"/>
<dbReference type="GO" id="GO:0008270">
    <property type="term" value="F:zinc ion binding"/>
    <property type="evidence" value="ECO:0007669"/>
    <property type="project" value="UniProtKB-KW"/>
</dbReference>
<feature type="compositionally biased region" description="Polar residues" evidence="2">
    <location>
        <begin position="490"/>
        <end position="499"/>
    </location>
</feature>
<gene>
    <name evidence="4" type="ORF">AMTR_s00110p00085760</name>
</gene>
<feature type="region of interest" description="Disordered" evidence="2">
    <location>
        <begin position="487"/>
        <end position="509"/>
    </location>
</feature>